<dbReference type="OrthoDB" id="9813321at2"/>
<dbReference type="AlphaFoldDB" id="A0A226BZD1"/>
<reference evidence="2 3" key="1">
    <citation type="submission" date="2017-06" db="EMBL/GenBank/DDBJ databases">
        <title>Draft Genome Sequence of Natranaerobius trueperi halophilic, alkalithermophilic bacteria from soda lakes.</title>
        <authorList>
            <person name="Zhao B."/>
        </authorList>
    </citation>
    <scope>NUCLEOTIDE SEQUENCE [LARGE SCALE GENOMIC DNA]</scope>
    <source>
        <strain evidence="2 3">DSM 18760</strain>
    </source>
</reference>
<dbReference type="EMBL" id="NIQC01000005">
    <property type="protein sequence ID" value="OWZ84408.1"/>
    <property type="molecule type" value="Genomic_DNA"/>
</dbReference>
<keyword evidence="3" id="KW-1185">Reference proteome</keyword>
<feature type="domain" description="Putative regulatory protein FmdB zinc ribbon" evidence="1">
    <location>
        <begin position="1"/>
        <end position="41"/>
    </location>
</feature>
<evidence type="ECO:0000259" key="1">
    <source>
        <dbReference type="SMART" id="SM00834"/>
    </source>
</evidence>
<organism evidence="2 3">
    <name type="scientific">Natranaerobius trueperi</name>
    <dbReference type="NCBI Taxonomy" id="759412"/>
    <lineage>
        <taxon>Bacteria</taxon>
        <taxon>Bacillati</taxon>
        <taxon>Bacillota</taxon>
        <taxon>Clostridia</taxon>
        <taxon>Natranaerobiales</taxon>
        <taxon>Natranaerobiaceae</taxon>
        <taxon>Natranaerobius</taxon>
    </lineage>
</organism>
<comment type="caution">
    <text evidence="2">The sequence shown here is derived from an EMBL/GenBank/DDBJ whole genome shotgun (WGS) entry which is preliminary data.</text>
</comment>
<evidence type="ECO:0000313" key="2">
    <source>
        <dbReference type="EMBL" id="OWZ84408.1"/>
    </source>
</evidence>
<dbReference type="RefSeq" id="WP_089022982.1">
    <property type="nucleotide sequence ID" value="NZ_NIQC01000005.1"/>
</dbReference>
<dbReference type="Pfam" id="PF09723">
    <property type="entry name" value="Zn_ribbon_8"/>
    <property type="match status" value="1"/>
</dbReference>
<sequence length="66" mass="7176">MPNYYFRCRSCDNTFTKRVSYENKGQVTCPNCEGETKQIFTSVKLGNIGDIQSCCGGGCSGSKGCC</sequence>
<dbReference type="InterPro" id="IPR013429">
    <property type="entry name" value="Regulatory_FmdB_Zinc_ribbon"/>
</dbReference>
<dbReference type="SMART" id="SM00834">
    <property type="entry name" value="CxxC_CXXC_SSSS"/>
    <property type="match status" value="1"/>
</dbReference>
<protein>
    <submittedName>
        <fullName evidence="2">FmdB family transcriptional regulator</fullName>
    </submittedName>
</protein>
<proteinExistence type="predicted"/>
<gene>
    <name evidence="2" type="ORF">CDO51_03860</name>
</gene>
<dbReference type="NCBIfam" id="TIGR02605">
    <property type="entry name" value="CxxC_CxxC_SSSS"/>
    <property type="match status" value="1"/>
</dbReference>
<evidence type="ECO:0000313" key="3">
    <source>
        <dbReference type="Proteomes" id="UP000214588"/>
    </source>
</evidence>
<dbReference type="Proteomes" id="UP000214588">
    <property type="component" value="Unassembled WGS sequence"/>
</dbReference>
<name>A0A226BZD1_9FIRM</name>
<accession>A0A226BZD1</accession>